<dbReference type="STRING" id="1208323.B30_14309"/>
<dbReference type="RefSeq" id="WP_009572831.1">
    <property type="nucleotide sequence ID" value="NZ_AMRK01000008.1"/>
</dbReference>
<dbReference type="Pfam" id="PF20107">
    <property type="entry name" value="DUF6497"/>
    <property type="match status" value="1"/>
</dbReference>
<gene>
    <name evidence="2" type="ORF">B30_14309</name>
</gene>
<reference evidence="2 3" key="1">
    <citation type="submission" date="2012-09" db="EMBL/GenBank/DDBJ databases">
        <title>Celeribacter baekdonensis B30 Genome Sequencing.</title>
        <authorList>
            <person name="Wang W."/>
        </authorList>
    </citation>
    <scope>NUCLEOTIDE SEQUENCE [LARGE SCALE GENOMIC DNA]</scope>
    <source>
        <strain evidence="2 3">B30</strain>
    </source>
</reference>
<evidence type="ECO:0000313" key="2">
    <source>
        <dbReference type="EMBL" id="EKE70067.1"/>
    </source>
</evidence>
<comment type="caution">
    <text evidence="2">The sequence shown here is derived from an EMBL/GenBank/DDBJ whole genome shotgun (WGS) entry which is preliminary data.</text>
</comment>
<sequence length="141" mass="15564">MITRLMTLCLGASCVAFAAAADLMPVESEDLSVPSGQPVEFYENLMDRPAMGLTARFRFVAPELRARLSQMSYEELEADLSYLCQSYALPRLSQPKPVMVVISLSEQATEFGAPSEDIPQVFEAYRPMVTPAGEVCAWEAF</sequence>
<evidence type="ECO:0008006" key="4">
    <source>
        <dbReference type="Google" id="ProtNLM"/>
    </source>
</evidence>
<keyword evidence="1" id="KW-0732">Signal</keyword>
<name>K2J580_9RHOB</name>
<dbReference type="PATRIC" id="fig|1208323.3.peg.2958"/>
<dbReference type="EMBL" id="AMRK01000008">
    <property type="protein sequence ID" value="EKE70067.1"/>
    <property type="molecule type" value="Genomic_DNA"/>
</dbReference>
<proteinExistence type="predicted"/>
<dbReference type="eggNOG" id="ENOG50332ED">
    <property type="taxonomic scope" value="Bacteria"/>
</dbReference>
<protein>
    <recommendedName>
        <fullName evidence="4">Acetolactate synthase</fullName>
    </recommendedName>
</protein>
<feature type="chain" id="PRO_5003858778" description="Acetolactate synthase" evidence="1">
    <location>
        <begin position="19"/>
        <end position="141"/>
    </location>
</feature>
<evidence type="ECO:0000256" key="1">
    <source>
        <dbReference type="SAM" id="SignalP"/>
    </source>
</evidence>
<feature type="signal peptide" evidence="1">
    <location>
        <begin position="1"/>
        <end position="18"/>
    </location>
</feature>
<evidence type="ECO:0000313" key="3">
    <source>
        <dbReference type="Proteomes" id="UP000006762"/>
    </source>
</evidence>
<dbReference type="Proteomes" id="UP000006762">
    <property type="component" value="Unassembled WGS sequence"/>
</dbReference>
<dbReference type="AlphaFoldDB" id="K2J580"/>
<dbReference type="InterPro" id="IPR045467">
    <property type="entry name" value="DUF6497"/>
</dbReference>
<organism evidence="2 3">
    <name type="scientific">Celeribacter baekdonensis B30</name>
    <dbReference type="NCBI Taxonomy" id="1208323"/>
    <lineage>
        <taxon>Bacteria</taxon>
        <taxon>Pseudomonadati</taxon>
        <taxon>Pseudomonadota</taxon>
        <taxon>Alphaproteobacteria</taxon>
        <taxon>Rhodobacterales</taxon>
        <taxon>Roseobacteraceae</taxon>
        <taxon>Celeribacter</taxon>
    </lineage>
</organism>
<accession>K2J580</accession>
<keyword evidence="3" id="KW-1185">Reference proteome</keyword>